<dbReference type="EMBL" id="CM002295">
    <property type="protein sequence ID" value="ESW12617.1"/>
    <property type="molecule type" value="Genomic_DNA"/>
</dbReference>
<evidence type="ECO:0000313" key="2">
    <source>
        <dbReference type="Proteomes" id="UP000000226"/>
    </source>
</evidence>
<dbReference type="AlphaFoldDB" id="V7B3Y8"/>
<protein>
    <submittedName>
        <fullName evidence="1">Uncharacterized protein</fullName>
    </submittedName>
</protein>
<proteinExistence type="predicted"/>
<dbReference type="Gramene" id="ESW12617">
    <property type="protein sequence ID" value="ESW12617"/>
    <property type="gene ID" value="PHAVU_008G127800g"/>
</dbReference>
<reference evidence="2" key="1">
    <citation type="journal article" date="2014" name="Nat. Genet.">
        <title>A reference genome for common bean and genome-wide analysis of dual domestications.</title>
        <authorList>
            <person name="Schmutz J."/>
            <person name="McClean P.E."/>
            <person name="Mamidi S."/>
            <person name="Wu G.A."/>
            <person name="Cannon S.B."/>
            <person name="Grimwood J."/>
            <person name="Jenkins J."/>
            <person name="Shu S."/>
            <person name="Song Q."/>
            <person name="Chavarro C."/>
            <person name="Torres-Torres M."/>
            <person name="Geffroy V."/>
            <person name="Moghaddam S.M."/>
            <person name="Gao D."/>
            <person name="Abernathy B."/>
            <person name="Barry K."/>
            <person name="Blair M."/>
            <person name="Brick M.A."/>
            <person name="Chovatia M."/>
            <person name="Gepts P."/>
            <person name="Goodstein D.M."/>
            <person name="Gonzales M."/>
            <person name="Hellsten U."/>
            <person name="Hyten D.L."/>
            <person name="Jia G."/>
            <person name="Kelly J.D."/>
            <person name="Kudrna D."/>
            <person name="Lee R."/>
            <person name="Richard M.M."/>
            <person name="Miklas P.N."/>
            <person name="Osorno J.M."/>
            <person name="Rodrigues J."/>
            <person name="Thareau V."/>
            <person name="Urrea C.A."/>
            <person name="Wang M."/>
            <person name="Yu Y."/>
            <person name="Zhang M."/>
            <person name="Wing R.A."/>
            <person name="Cregan P.B."/>
            <person name="Rokhsar D.S."/>
            <person name="Jackson S.A."/>
        </authorList>
    </citation>
    <scope>NUCLEOTIDE SEQUENCE [LARGE SCALE GENOMIC DNA]</scope>
    <source>
        <strain evidence="2">cv. G19833</strain>
    </source>
</reference>
<sequence length="87" mass="9878">MRPPVREAVTDGKDSGQNLGKERHALFHFQPQNPYYIQLSRFLTYTSYPSIDEASQSSAALQNNCLCTYPPPWDLSPSQFMCFACLT</sequence>
<organism evidence="1 2">
    <name type="scientific">Phaseolus vulgaris</name>
    <name type="common">Kidney bean</name>
    <name type="synonym">French bean</name>
    <dbReference type="NCBI Taxonomy" id="3885"/>
    <lineage>
        <taxon>Eukaryota</taxon>
        <taxon>Viridiplantae</taxon>
        <taxon>Streptophyta</taxon>
        <taxon>Embryophyta</taxon>
        <taxon>Tracheophyta</taxon>
        <taxon>Spermatophyta</taxon>
        <taxon>Magnoliopsida</taxon>
        <taxon>eudicotyledons</taxon>
        <taxon>Gunneridae</taxon>
        <taxon>Pentapetalae</taxon>
        <taxon>rosids</taxon>
        <taxon>fabids</taxon>
        <taxon>Fabales</taxon>
        <taxon>Fabaceae</taxon>
        <taxon>Papilionoideae</taxon>
        <taxon>50 kb inversion clade</taxon>
        <taxon>NPAAA clade</taxon>
        <taxon>indigoferoid/millettioid clade</taxon>
        <taxon>Phaseoleae</taxon>
        <taxon>Phaseolus</taxon>
    </lineage>
</organism>
<gene>
    <name evidence="1" type="ORF">PHAVU_008G127800g</name>
</gene>
<keyword evidence="2" id="KW-1185">Reference proteome</keyword>
<name>V7B3Y8_PHAVU</name>
<accession>V7B3Y8</accession>
<evidence type="ECO:0000313" key="1">
    <source>
        <dbReference type="EMBL" id="ESW12617.1"/>
    </source>
</evidence>
<dbReference type="Proteomes" id="UP000000226">
    <property type="component" value="Chromosome 8"/>
</dbReference>